<feature type="region of interest" description="Disordered" evidence="1">
    <location>
        <begin position="17"/>
        <end position="54"/>
    </location>
</feature>
<accession>A0A438CQJ3</accession>
<evidence type="ECO:0000313" key="3">
    <source>
        <dbReference type="Proteomes" id="UP000288805"/>
    </source>
</evidence>
<evidence type="ECO:0000313" key="2">
    <source>
        <dbReference type="EMBL" id="RVW25485.1"/>
    </source>
</evidence>
<proteinExistence type="predicted"/>
<evidence type="ECO:0000256" key="1">
    <source>
        <dbReference type="SAM" id="MobiDB-lite"/>
    </source>
</evidence>
<feature type="compositionally biased region" description="Polar residues" evidence="1">
    <location>
        <begin position="17"/>
        <end position="35"/>
    </location>
</feature>
<sequence>MLEDDVRAATQQVLVAGQATRSEATRSFRSLNHQGPPNRGRASDARQSPKCLLP</sequence>
<name>A0A438CQJ3_VITVI</name>
<dbReference type="Proteomes" id="UP000288805">
    <property type="component" value="Unassembled WGS sequence"/>
</dbReference>
<comment type="caution">
    <text evidence="2">The sequence shown here is derived from an EMBL/GenBank/DDBJ whole genome shotgun (WGS) entry which is preliminary data.</text>
</comment>
<dbReference type="AlphaFoldDB" id="A0A438CQJ3"/>
<protein>
    <submittedName>
        <fullName evidence="2">Uncharacterized protein</fullName>
    </submittedName>
</protein>
<reference evidence="2 3" key="1">
    <citation type="journal article" date="2018" name="PLoS Genet.">
        <title>Population sequencing reveals clonal diversity and ancestral inbreeding in the grapevine cultivar Chardonnay.</title>
        <authorList>
            <person name="Roach M.J."/>
            <person name="Johnson D.L."/>
            <person name="Bohlmann J."/>
            <person name="van Vuuren H.J."/>
            <person name="Jones S.J."/>
            <person name="Pretorius I.S."/>
            <person name="Schmidt S.A."/>
            <person name="Borneman A.R."/>
        </authorList>
    </citation>
    <scope>NUCLEOTIDE SEQUENCE [LARGE SCALE GENOMIC DNA]</scope>
    <source>
        <strain evidence="3">cv. Chardonnay</strain>
        <tissue evidence="2">Leaf</tissue>
    </source>
</reference>
<dbReference type="EMBL" id="QGNW01002087">
    <property type="protein sequence ID" value="RVW25485.1"/>
    <property type="molecule type" value="Genomic_DNA"/>
</dbReference>
<organism evidence="2 3">
    <name type="scientific">Vitis vinifera</name>
    <name type="common">Grape</name>
    <dbReference type="NCBI Taxonomy" id="29760"/>
    <lineage>
        <taxon>Eukaryota</taxon>
        <taxon>Viridiplantae</taxon>
        <taxon>Streptophyta</taxon>
        <taxon>Embryophyta</taxon>
        <taxon>Tracheophyta</taxon>
        <taxon>Spermatophyta</taxon>
        <taxon>Magnoliopsida</taxon>
        <taxon>eudicotyledons</taxon>
        <taxon>Gunneridae</taxon>
        <taxon>Pentapetalae</taxon>
        <taxon>rosids</taxon>
        <taxon>Vitales</taxon>
        <taxon>Vitaceae</taxon>
        <taxon>Viteae</taxon>
        <taxon>Vitis</taxon>
    </lineage>
</organism>
<gene>
    <name evidence="2" type="ORF">CK203_105409</name>
</gene>